<dbReference type="EMBL" id="CM055098">
    <property type="protein sequence ID" value="KAJ7548187.1"/>
    <property type="molecule type" value="Genomic_DNA"/>
</dbReference>
<accession>A0ACC2D1T1</accession>
<dbReference type="Proteomes" id="UP001162992">
    <property type="component" value="Chromosome 7"/>
</dbReference>
<organism evidence="1 2">
    <name type="scientific">Diphasiastrum complanatum</name>
    <name type="common">Issler's clubmoss</name>
    <name type="synonym">Lycopodium complanatum</name>
    <dbReference type="NCBI Taxonomy" id="34168"/>
    <lineage>
        <taxon>Eukaryota</taxon>
        <taxon>Viridiplantae</taxon>
        <taxon>Streptophyta</taxon>
        <taxon>Embryophyta</taxon>
        <taxon>Tracheophyta</taxon>
        <taxon>Lycopodiopsida</taxon>
        <taxon>Lycopodiales</taxon>
        <taxon>Lycopodiaceae</taxon>
        <taxon>Lycopodioideae</taxon>
        <taxon>Diphasiastrum</taxon>
    </lineage>
</organism>
<protein>
    <submittedName>
        <fullName evidence="1">Uncharacterized protein</fullName>
    </submittedName>
</protein>
<evidence type="ECO:0000313" key="2">
    <source>
        <dbReference type="Proteomes" id="UP001162992"/>
    </source>
</evidence>
<comment type="caution">
    <text evidence="1">The sequence shown here is derived from an EMBL/GenBank/DDBJ whole genome shotgun (WGS) entry which is preliminary data.</text>
</comment>
<gene>
    <name evidence="1" type="ORF">O6H91_07G001600</name>
</gene>
<proteinExistence type="predicted"/>
<name>A0ACC2D1T1_DIPCM</name>
<evidence type="ECO:0000313" key="1">
    <source>
        <dbReference type="EMBL" id="KAJ7548187.1"/>
    </source>
</evidence>
<reference evidence="2" key="1">
    <citation type="journal article" date="2024" name="Proc. Natl. Acad. Sci. U.S.A.">
        <title>Extraordinary preservation of gene collinearity over three hundred million years revealed in homosporous lycophytes.</title>
        <authorList>
            <person name="Li C."/>
            <person name="Wickell D."/>
            <person name="Kuo L.Y."/>
            <person name="Chen X."/>
            <person name="Nie B."/>
            <person name="Liao X."/>
            <person name="Peng D."/>
            <person name="Ji J."/>
            <person name="Jenkins J."/>
            <person name="Williams M."/>
            <person name="Shu S."/>
            <person name="Plott C."/>
            <person name="Barry K."/>
            <person name="Rajasekar S."/>
            <person name="Grimwood J."/>
            <person name="Han X."/>
            <person name="Sun S."/>
            <person name="Hou Z."/>
            <person name="He W."/>
            <person name="Dai G."/>
            <person name="Sun C."/>
            <person name="Schmutz J."/>
            <person name="Leebens-Mack J.H."/>
            <person name="Li F.W."/>
            <person name="Wang L."/>
        </authorList>
    </citation>
    <scope>NUCLEOTIDE SEQUENCE [LARGE SCALE GENOMIC DNA]</scope>
    <source>
        <strain evidence="2">cv. PW_Plant_1</strain>
    </source>
</reference>
<keyword evidence="2" id="KW-1185">Reference proteome</keyword>
<sequence length="508" mass="57707">MTNSIVWFRRDLRVEDNSALLSASRAEGAVVPVFLWCPEEEARFYPGRGSRWWLKQSLVELDLALKSLGGQLIFRIAVDSLCELLDIAKATGATRVFFNHLYDPMSLLKDHRVKQGLVQNGIAVTTFNGDLLYEPWEVMNKEGIAFTTFETFWLKFLSMPADPDSPTLPPRRLNPPLCKVSSCSIEELGLEDESDRNSNALLARSWKPGWSRADRALDEFVCGPLSEYEANRKKADRANTSLLSPYMHFGELSVRKVFHSAREKQAMWAQAGDAAAARSVNSFLRSLGLREYSRYMCFHFPYTHEKPLLPNLKSFPWRLDEGYFSAWRQGRTGYPLVDAGMRELWATGWLHNSIRVVVASFCVKALQLPWQWGMKYFWDSLLDADFECDVLGWQYISGGLPDGHELDRLDNPQVEGCKLDPQGEYVRKWLPELSRLPSEWIHHPWDAPPSVLRAAGIELGCNYPRPIVELVAAKDRLQRAIAQMLEKEAASKPNSMADRPGEGSSSNT</sequence>